<dbReference type="Pfam" id="PF00249">
    <property type="entry name" value="Myb_DNA-binding"/>
    <property type="match status" value="1"/>
</dbReference>
<dbReference type="Gene3D" id="1.10.10.60">
    <property type="entry name" value="Homeodomain-like"/>
    <property type="match status" value="1"/>
</dbReference>
<evidence type="ECO:0000256" key="4">
    <source>
        <dbReference type="ARBA" id="ARBA00023159"/>
    </source>
</evidence>
<dbReference type="OrthoDB" id="60033at2759"/>
<feature type="domain" description="HTH myb-type" evidence="10">
    <location>
        <begin position="177"/>
        <end position="236"/>
    </location>
</feature>
<dbReference type="AlphaFoldDB" id="A0A250X4D2"/>
<dbReference type="SMART" id="SM00448">
    <property type="entry name" value="REC"/>
    <property type="match status" value="1"/>
</dbReference>
<evidence type="ECO:0000256" key="6">
    <source>
        <dbReference type="ARBA" id="ARBA00023242"/>
    </source>
</evidence>
<feature type="modified residue" description="4-aspartylphosphate" evidence="7">
    <location>
        <position position="64"/>
    </location>
</feature>
<dbReference type="EMBL" id="BEGY01000027">
    <property type="protein sequence ID" value="GAX77779.1"/>
    <property type="molecule type" value="Genomic_DNA"/>
</dbReference>
<dbReference type="GO" id="GO:0000160">
    <property type="term" value="P:phosphorelay signal transduction system"/>
    <property type="evidence" value="ECO:0007669"/>
    <property type="project" value="UniProtKB-KW"/>
</dbReference>
<sequence>MTSVASWPVGLRVLCVDDCDTTLKIVSTMLQKCGYQVTTVTNGQDALRMLKDRTRPEFDLVLSDVMMPDMDGFRLLELIGLEMGVPVIMMSSNGETSTVLRGVTHGAVDFLIKPVRLEELRNLWQHVIRRRKDLVKEDSDEQNLEKEEAVFDVSKKRKELEHMEEGLDRSLEEDGGASKKARVVWSVEMHGQFVNAVNQLGIDKAVPKKILEIMQVDGLTRENVASHLQKYRLYLKRVASVSGSGLPVGMMPGLVSSSSSALPAASSLSAGASSHHRSPPAGASSKSAGAGAAGLEASASSRNNSGAASTGGGNIGGAGPMNGQVGNLGGVGVGSSAAGSLSTSSNVGGVNMFGNTLMGTPVPGGLMGPNPLMGPMGGSLIQGLPGIMPGLGQGGMPLGLPGMPISMPFMQGMGMPGVMPQSLVSGHGVSNLSTSTSGGGAAAGLSRQVSMHQPASTAAGPGPQMHHHHQHPSSSFNQQMLMQQQQLSMNQHMGNMGSTAGPLNIPPGMHGSFPGIYNCQLPGSAPPNLMNGSVSSDVKSEVIDMFPTGHGQQVQSNMGSSLGSGMNSLAMNALSLQSPGGSTISSQLPIFSTKAENVVELGMTGPMYSVADTSEIAAALDGLYHDNNVGFNGPDSEGLATAVDGMLDVGFDAIPKSDLLGEVQNMDELLDFFKE</sequence>
<dbReference type="GO" id="GO:0009736">
    <property type="term" value="P:cytokinin-activated signaling pathway"/>
    <property type="evidence" value="ECO:0007669"/>
    <property type="project" value="InterPro"/>
</dbReference>
<accession>A0A250X4D2</accession>
<organism evidence="11 12">
    <name type="scientific">Chlamydomonas eustigma</name>
    <dbReference type="NCBI Taxonomy" id="1157962"/>
    <lineage>
        <taxon>Eukaryota</taxon>
        <taxon>Viridiplantae</taxon>
        <taxon>Chlorophyta</taxon>
        <taxon>core chlorophytes</taxon>
        <taxon>Chlorophyceae</taxon>
        <taxon>CS clade</taxon>
        <taxon>Chlamydomonadales</taxon>
        <taxon>Chlamydomonadaceae</taxon>
        <taxon>Chlamydomonas</taxon>
    </lineage>
</organism>
<dbReference type="CDD" id="cd17584">
    <property type="entry name" value="REC_typeB_ARR-like"/>
    <property type="match status" value="1"/>
</dbReference>
<dbReference type="PROSITE" id="PS51294">
    <property type="entry name" value="HTH_MYB"/>
    <property type="match status" value="1"/>
</dbReference>
<reference evidence="11 12" key="1">
    <citation type="submission" date="2017-08" db="EMBL/GenBank/DDBJ databases">
        <title>Acidophilic green algal genome provides insights into adaptation to an acidic environment.</title>
        <authorList>
            <person name="Hirooka S."/>
            <person name="Hirose Y."/>
            <person name="Kanesaki Y."/>
            <person name="Higuchi S."/>
            <person name="Fujiwara T."/>
            <person name="Onuma R."/>
            <person name="Era A."/>
            <person name="Ohbayashi R."/>
            <person name="Uzuka A."/>
            <person name="Nozaki H."/>
            <person name="Yoshikawa H."/>
            <person name="Miyagishima S.Y."/>
        </authorList>
    </citation>
    <scope>NUCLEOTIDE SEQUENCE [LARGE SCALE GENOMIC DNA]</scope>
    <source>
        <strain evidence="11 12">NIES-2499</strain>
    </source>
</reference>
<evidence type="ECO:0000256" key="2">
    <source>
        <dbReference type="ARBA" id="ARBA00023012"/>
    </source>
</evidence>
<dbReference type="Gene3D" id="3.40.50.2300">
    <property type="match status" value="1"/>
</dbReference>
<feature type="compositionally biased region" description="Polar residues" evidence="8">
    <location>
        <begin position="447"/>
        <end position="456"/>
    </location>
</feature>
<evidence type="ECO:0000256" key="7">
    <source>
        <dbReference type="PROSITE-ProRule" id="PRU00169"/>
    </source>
</evidence>
<feature type="region of interest" description="Disordered" evidence="8">
    <location>
        <begin position="268"/>
        <end position="312"/>
    </location>
</feature>
<dbReference type="InterPro" id="IPR001005">
    <property type="entry name" value="SANT/Myb"/>
</dbReference>
<evidence type="ECO:0000256" key="1">
    <source>
        <dbReference type="ARBA" id="ARBA00022553"/>
    </source>
</evidence>
<comment type="caution">
    <text evidence="11">The sequence shown here is derived from an EMBL/GenBank/DDBJ whole genome shotgun (WGS) entry which is preliminary data.</text>
</comment>
<evidence type="ECO:0000256" key="5">
    <source>
        <dbReference type="ARBA" id="ARBA00023163"/>
    </source>
</evidence>
<dbReference type="SUPFAM" id="SSF52172">
    <property type="entry name" value="CheY-like"/>
    <property type="match status" value="1"/>
</dbReference>
<dbReference type="PANTHER" id="PTHR43874">
    <property type="entry name" value="TWO-COMPONENT RESPONSE REGULATOR"/>
    <property type="match status" value="1"/>
</dbReference>
<dbReference type="InterPro" id="IPR011006">
    <property type="entry name" value="CheY-like_superfamily"/>
</dbReference>
<dbReference type="PANTHER" id="PTHR43874:SF7">
    <property type="entry name" value="TWO-COMPONENT RESPONSE REGULATOR ARR10"/>
    <property type="match status" value="1"/>
</dbReference>
<dbReference type="InterPro" id="IPR006447">
    <property type="entry name" value="Myb_dom_plants"/>
</dbReference>
<gene>
    <name evidence="11" type="ORF">CEUSTIGMA_g5222.t1</name>
</gene>
<keyword evidence="5" id="KW-0804">Transcription</keyword>
<feature type="domain" description="Response regulatory" evidence="9">
    <location>
        <begin position="12"/>
        <end position="128"/>
    </location>
</feature>
<evidence type="ECO:0000256" key="8">
    <source>
        <dbReference type="SAM" id="MobiDB-lite"/>
    </source>
</evidence>
<dbReference type="Proteomes" id="UP000232323">
    <property type="component" value="Unassembled WGS sequence"/>
</dbReference>
<dbReference type="InterPro" id="IPR009057">
    <property type="entry name" value="Homeodomain-like_sf"/>
</dbReference>
<evidence type="ECO:0000313" key="11">
    <source>
        <dbReference type="EMBL" id="GAX77779.1"/>
    </source>
</evidence>
<dbReference type="GO" id="GO:0005634">
    <property type="term" value="C:nucleus"/>
    <property type="evidence" value="ECO:0007669"/>
    <property type="project" value="UniProtKB-SubCell"/>
</dbReference>
<proteinExistence type="predicted"/>
<dbReference type="GO" id="GO:0003677">
    <property type="term" value="F:DNA binding"/>
    <property type="evidence" value="ECO:0007669"/>
    <property type="project" value="UniProtKB-KW"/>
</dbReference>
<dbReference type="Pfam" id="PF00072">
    <property type="entry name" value="Response_reg"/>
    <property type="match status" value="1"/>
</dbReference>
<keyword evidence="1 7" id="KW-0597">Phosphoprotein</keyword>
<name>A0A250X4D2_9CHLO</name>
<dbReference type="PROSITE" id="PS50110">
    <property type="entry name" value="RESPONSE_REGULATORY"/>
    <property type="match status" value="1"/>
</dbReference>
<keyword evidence="3" id="KW-0805">Transcription regulation</keyword>
<keyword evidence="6" id="KW-0539">Nucleus</keyword>
<feature type="compositionally biased region" description="Low complexity" evidence="8">
    <location>
        <begin position="281"/>
        <end position="308"/>
    </location>
</feature>
<evidence type="ECO:0000259" key="9">
    <source>
        <dbReference type="PROSITE" id="PS50110"/>
    </source>
</evidence>
<dbReference type="InterPro" id="IPR017930">
    <property type="entry name" value="Myb_dom"/>
</dbReference>
<keyword evidence="4" id="KW-0010">Activator</keyword>
<dbReference type="NCBIfam" id="TIGR01557">
    <property type="entry name" value="myb_SHAQKYF"/>
    <property type="match status" value="1"/>
</dbReference>
<dbReference type="InterPro" id="IPR001789">
    <property type="entry name" value="Sig_transdc_resp-reg_receiver"/>
</dbReference>
<evidence type="ECO:0000259" key="10">
    <source>
        <dbReference type="PROSITE" id="PS51294"/>
    </source>
</evidence>
<dbReference type="GO" id="GO:0003700">
    <property type="term" value="F:DNA-binding transcription factor activity"/>
    <property type="evidence" value="ECO:0007669"/>
    <property type="project" value="UniProtKB-UniRule"/>
</dbReference>
<feature type="region of interest" description="Disordered" evidence="8">
    <location>
        <begin position="429"/>
        <end position="475"/>
    </location>
</feature>
<evidence type="ECO:0000313" key="12">
    <source>
        <dbReference type="Proteomes" id="UP000232323"/>
    </source>
</evidence>
<keyword evidence="2" id="KW-0902">Two-component regulatory system</keyword>
<dbReference type="FunFam" id="1.10.10.60:FF:000007">
    <property type="entry name" value="Two-component response regulator"/>
    <property type="match status" value="1"/>
</dbReference>
<dbReference type="InterPro" id="IPR045279">
    <property type="entry name" value="ARR-like"/>
</dbReference>
<keyword evidence="12" id="KW-1185">Reference proteome</keyword>
<dbReference type="SUPFAM" id="SSF46689">
    <property type="entry name" value="Homeodomain-like"/>
    <property type="match status" value="1"/>
</dbReference>
<dbReference type="STRING" id="1157962.A0A250X4D2"/>
<protein>
    <submittedName>
        <fullName evidence="11">Uncharacterized protein</fullName>
    </submittedName>
</protein>
<evidence type="ECO:0000256" key="3">
    <source>
        <dbReference type="ARBA" id="ARBA00023015"/>
    </source>
</evidence>